<evidence type="ECO:0000313" key="2">
    <source>
        <dbReference type="EMBL" id="SEW51618.1"/>
    </source>
</evidence>
<dbReference type="PANTHER" id="PTHR35149">
    <property type="entry name" value="SLL5132 PROTEIN"/>
    <property type="match status" value="1"/>
</dbReference>
<sequence>MKAIKEIFQNAVYRIPDYQRGYSWETVHLEDFWQDLRNLQKDHIHYTGMISVELVEDNEYRSWSNDLWLIEVKRDSPFFIVDGQQRLTTIVILLSVLVHHMEDGELLSFDSKSGIIEKYLYIKNPKTNSKSYLFGYHKDNPSYDYLKIEIFEQFDEGDIHNLEKTSYTNNLLNAKKFFHEKIHLMTHEERENLYTKVTQNLVFDFKPLEKQLDIFIVFETMNNRGKPLSNLEKLKNRLIYLCSLLNVDNCEKRELRDSINDRWKVVYRYLGLTADRRMDDDTFLQTHWVMYSRYDRREPEFYAKDIFDRVFTPHNVVDEKVDIGQLRGYIDSIADAVKCCFVMYNPHHKECKELGWSYEVLEWLKKLNRLGFKSFGPLVLASLMKERDNKVLVDFLSSVEAYIFLLYNVSFRRSNTGSYHFSARASDLYNGRLKTTDLIADLHLWTYGNNDVKGYFAIENFFAFLNDNFKDPNRNGYAEWKHLRYFLFEFELGAGGDLIYDSKWSELNAIDFVLPKNPVLSCWKSHDWASKSLQHYPACSLGNFILVPKGKVFKEEACFEEKREVLKNIAVNVDNVVNERTWDFNLIEIRGKALLDFMEKRWNIQIGSDDYKRRLLFLDQFPSF</sequence>
<accession>A0A1I0S7A3</accession>
<dbReference type="InterPro" id="IPR004919">
    <property type="entry name" value="GmrSD_N"/>
</dbReference>
<dbReference type="RefSeq" id="WP_089898035.1">
    <property type="nucleotide sequence ID" value="NZ_FOJG01000002.1"/>
</dbReference>
<feature type="domain" description="GmrSD restriction endonucleases N-terminal" evidence="1">
    <location>
        <begin position="4"/>
        <end position="238"/>
    </location>
</feature>
<dbReference type="PANTHER" id="PTHR35149:SF1">
    <property type="entry name" value="DUF5655 DOMAIN-CONTAINING PROTEIN"/>
    <property type="match status" value="1"/>
</dbReference>
<dbReference type="OrthoDB" id="9798761at2"/>
<name>A0A1I0S7A3_9BACT</name>
<dbReference type="AlphaFoldDB" id="A0A1I0S7A3"/>
<dbReference type="EMBL" id="FOJG01000002">
    <property type="protein sequence ID" value="SEW51618.1"/>
    <property type="molecule type" value="Genomic_DNA"/>
</dbReference>
<evidence type="ECO:0000313" key="3">
    <source>
        <dbReference type="Proteomes" id="UP000199310"/>
    </source>
</evidence>
<reference evidence="3" key="1">
    <citation type="submission" date="2016-10" db="EMBL/GenBank/DDBJ databases">
        <authorList>
            <person name="Varghese N."/>
            <person name="Submissions S."/>
        </authorList>
    </citation>
    <scope>NUCLEOTIDE SEQUENCE [LARGE SCALE GENOMIC DNA]</scope>
    <source>
        <strain evidence="3">DSM 3695</strain>
    </source>
</reference>
<dbReference type="Proteomes" id="UP000199310">
    <property type="component" value="Unassembled WGS sequence"/>
</dbReference>
<proteinExistence type="predicted"/>
<gene>
    <name evidence="2" type="ORF">SAMN04488122_4379</name>
</gene>
<dbReference type="Pfam" id="PF03235">
    <property type="entry name" value="GmrSD_N"/>
    <property type="match status" value="1"/>
</dbReference>
<evidence type="ECO:0000259" key="1">
    <source>
        <dbReference type="Pfam" id="PF03235"/>
    </source>
</evidence>
<dbReference type="STRING" id="29529.SAMN04488122_4379"/>
<protein>
    <recommendedName>
        <fullName evidence="1">GmrSD restriction endonucleases N-terminal domain-containing protein</fullName>
    </recommendedName>
</protein>
<organism evidence="2 3">
    <name type="scientific">Chitinophaga arvensicola</name>
    <dbReference type="NCBI Taxonomy" id="29529"/>
    <lineage>
        <taxon>Bacteria</taxon>
        <taxon>Pseudomonadati</taxon>
        <taxon>Bacteroidota</taxon>
        <taxon>Chitinophagia</taxon>
        <taxon>Chitinophagales</taxon>
        <taxon>Chitinophagaceae</taxon>
        <taxon>Chitinophaga</taxon>
    </lineage>
</organism>
<keyword evidence="3" id="KW-1185">Reference proteome</keyword>